<feature type="signal peptide" evidence="1">
    <location>
        <begin position="1"/>
        <end position="19"/>
    </location>
</feature>
<dbReference type="AlphaFoldDB" id="A0AAF3FC37"/>
<keyword evidence="1" id="KW-0732">Signal</keyword>
<reference evidence="3" key="1">
    <citation type="submission" date="2024-02" db="UniProtKB">
        <authorList>
            <consortium name="WormBaseParasite"/>
        </authorList>
    </citation>
    <scope>IDENTIFICATION</scope>
</reference>
<dbReference type="Proteomes" id="UP000887575">
    <property type="component" value="Unassembled WGS sequence"/>
</dbReference>
<accession>A0AAF3FC37</accession>
<dbReference type="WBParaSite" id="MBELARI_LOCUS4525">
    <property type="protein sequence ID" value="MBELARI_LOCUS4525"/>
    <property type="gene ID" value="MBELARI_LOCUS4525"/>
</dbReference>
<organism evidence="2 3">
    <name type="scientific">Mesorhabditis belari</name>
    <dbReference type="NCBI Taxonomy" id="2138241"/>
    <lineage>
        <taxon>Eukaryota</taxon>
        <taxon>Metazoa</taxon>
        <taxon>Ecdysozoa</taxon>
        <taxon>Nematoda</taxon>
        <taxon>Chromadorea</taxon>
        <taxon>Rhabditida</taxon>
        <taxon>Rhabditina</taxon>
        <taxon>Rhabditomorpha</taxon>
        <taxon>Rhabditoidea</taxon>
        <taxon>Rhabditidae</taxon>
        <taxon>Mesorhabditinae</taxon>
        <taxon>Mesorhabditis</taxon>
    </lineage>
</organism>
<protein>
    <submittedName>
        <fullName evidence="3">Uncharacterized protein</fullName>
    </submittedName>
</protein>
<name>A0AAF3FC37_9BILA</name>
<evidence type="ECO:0000313" key="3">
    <source>
        <dbReference type="WBParaSite" id="MBELARI_LOCUS4525"/>
    </source>
</evidence>
<evidence type="ECO:0000313" key="2">
    <source>
        <dbReference type="Proteomes" id="UP000887575"/>
    </source>
</evidence>
<proteinExistence type="predicted"/>
<sequence length="130" mass="14830">MAFKSFVYIFFILLVEVSAKKILCLNPSGKQTRCSSACYYFVVFDNCMGSVEVKDTDCSLMRCLPMQNGCISMESPDKRHVMKHCCCREHLCNAVNITFDSQHLRSIEQCGSFNIWDFLYGLLPGVEDDL</sequence>
<evidence type="ECO:0000256" key="1">
    <source>
        <dbReference type="SAM" id="SignalP"/>
    </source>
</evidence>
<keyword evidence="2" id="KW-1185">Reference proteome</keyword>
<feature type="chain" id="PRO_5041987350" evidence="1">
    <location>
        <begin position="20"/>
        <end position="130"/>
    </location>
</feature>